<keyword evidence="2" id="KW-0456">Lyase</keyword>
<comment type="caution">
    <text evidence="2">The sequence shown here is derived from an EMBL/GenBank/DDBJ whole genome shotgun (WGS) entry which is preliminary data.</text>
</comment>
<dbReference type="InterPro" id="IPR001753">
    <property type="entry name" value="Enoyl-CoA_hydra/iso"/>
</dbReference>
<dbReference type="RefSeq" id="WP_059038353.1">
    <property type="nucleotide sequence ID" value="NZ_JAADZU010000038.1"/>
</dbReference>
<dbReference type="PANTHER" id="PTHR43684">
    <property type="match status" value="1"/>
</dbReference>
<dbReference type="GO" id="GO:0004300">
    <property type="term" value="F:enoyl-CoA hydratase activity"/>
    <property type="evidence" value="ECO:0007669"/>
    <property type="project" value="UniProtKB-EC"/>
</dbReference>
<sequence length="280" mass="29385">MTEPHTEPVVVLERDAEIAVLRLNRPDRLNACTVEMIDTLIGLFDVCDADDTIRAVVVTGTGRAFCAGADLESGGDTFAATADADTGAVPPDSGGRLALRIFRSTKPVIMAINGPAAGVGVTMTLPADVRIASDTAKFGFVFTRRGLVPEACSSWFLPRVVGIATAVEWTIGARMVTASEALSAGLVREVVPASAVRDRAMAIAREMTAGTSPVSVALTRAIMWRMLGAPDPQTAHHAESVAIFERGSSADVTEGVEAFLEKRAPSFTGRVSDGLPEIFG</sequence>
<dbReference type="CDD" id="cd06558">
    <property type="entry name" value="crotonase-like"/>
    <property type="match status" value="1"/>
</dbReference>
<evidence type="ECO:0000313" key="3">
    <source>
        <dbReference type="Proteomes" id="UP000466307"/>
    </source>
</evidence>
<evidence type="ECO:0000256" key="1">
    <source>
        <dbReference type="ARBA" id="ARBA00005254"/>
    </source>
</evidence>
<proteinExistence type="inferred from homology"/>
<dbReference type="PANTHER" id="PTHR43684:SF4">
    <property type="entry name" value="ENOYL-COA HYDRATASE_ISOMERASE FAMILY PROTEIN (AFU_ORTHOLOGUE AFUA_1G01890)"/>
    <property type="match status" value="1"/>
</dbReference>
<dbReference type="NCBIfam" id="NF006109">
    <property type="entry name" value="PRK08260.1"/>
    <property type="match status" value="1"/>
</dbReference>
<dbReference type="EMBL" id="JAADZU010000038">
    <property type="protein sequence ID" value="NDK90477.1"/>
    <property type="molecule type" value="Genomic_DNA"/>
</dbReference>
<accession>A0A7K3LSF2</accession>
<protein>
    <submittedName>
        <fullName evidence="2">Enoyl-CoA hydratase</fullName>
        <ecNumber evidence="2">4.2.1.17</ecNumber>
    </submittedName>
</protein>
<reference evidence="2 3" key="1">
    <citation type="submission" date="2020-01" db="EMBL/GenBank/DDBJ databases">
        <title>Investigation of new actinobacteria for the biodesulphurisation of diesel fuel.</title>
        <authorList>
            <person name="Athi Narayanan S.M."/>
        </authorList>
    </citation>
    <scope>NUCLEOTIDE SEQUENCE [LARGE SCALE GENOMIC DNA]</scope>
    <source>
        <strain evidence="2 3">213E</strain>
    </source>
</reference>
<keyword evidence="3" id="KW-1185">Reference proteome</keyword>
<dbReference type="Gene3D" id="3.90.226.10">
    <property type="entry name" value="2-enoyl-CoA Hydratase, Chain A, domain 1"/>
    <property type="match status" value="1"/>
</dbReference>
<evidence type="ECO:0000313" key="2">
    <source>
        <dbReference type="EMBL" id="NDK90477.1"/>
    </source>
</evidence>
<organism evidence="2 3">
    <name type="scientific">Gordonia desulfuricans</name>
    <dbReference type="NCBI Taxonomy" id="89051"/>
    <lineage>
        <taxon>Bacteria</taxon>
        <taxon>Bacillati</taxon>
        <taxon>Actinomycetota</taxon>
        <taxon>Actinomycetes</taxon>
        <taxon>Mycobacteriales</taxon>
        <taxon>Gordoniaceae</taxon>
        <taxon>Gordonia</taxon>
    </lineage>
</organism>
<dbReference type="InterPro" id="IPR014748">
    <property type="entry name" value="Enoyl-CoA_hydra_C"/>
</dbReference>
<dbReference type="Proteomes" id="UP000466307">
    <property type="component" value="Unassembled WGS sequence"/>
</dbReference>
<comment type="similarity">
    <text evidence="1">Belongs to the enoyl-CoA hydratase/isomerase family.</text>
</comment>
<dbReference type="Pfam" id="PF00378">
    <property type="entry name" value="ECH_1"/>
    <property type="match status" value="1"/>
</dbReference>
<dbReference type="InterPro" id="IPR029045">
    <property type="entry name" value="ClpP/crotonase-like_dom_sf"/>
</dbReference>
<gene>
    <name evidence="2" type="ORF">GYA93_12940</name>
</gene>
<dbReference type="AlphaFoldDB" id="A0A7K3LSF2"/>
<dbReference type="Gene3D" id="1.10.12.10">
    <property type="entry name" value="Lyase 2-enoyl-coa Hydratase, Chain A, domain 2"/>
    <property type="match status" value="1"/>
</dbReference>
<dbReference type="InterPro" id="IPR051053">
    <property type="entry name" value="ECH/Chromodomain_protein"/>
</dbReference>
<dbReference type="SUPFAM" id="SSF52096">
    <property type="entry name" value="ClpP/crotonase"/>
    <property type="match status" value="1"/>
</dbReference>
<dbReference type="EC" id="4.2.1.17" evidence="2"/>
<name>A0A7K3LSF2_9ACTN</name>